<reference evidence="2" key="1">
    <citation type="submission" date="2020-11" db="EMBL/GenBank/DDBJ databases">
        <authorList>
            <person name="Tran Van P."/>
        </authorList>
    </citation>
    <scope>NUCLEOTIDE SEQUENCE</scope>
</reference>
<feature type="transmembrane region" description="Helical" evidence="1">
    <location>
        <begin position="21"/>
        <end position="38"/>
    </location>
</feature>
<keyword evidence="1" id="KW-0472">Membrane</keyword>
<protein>
    <submittedName>
        <fullName evidence="2">Uncharacterized protein</fullName>
    </submittedName>
</protein>
<organism evidence="2">
    <name type="scientific">Timema bartmani</name>
    <dbReference type="NCBI Taxonomy" id="61472"/>
    <lineage>
        <taxon>Eukaryota</taxon>
        <taxon>Metazoa</taxon>
        <taxon>Ecdysozoa</taxon>
        <taxon>Arthropoda</taxon>
        <taxon>Hexapoda</taxon>
        <taxon>Insecta</taxon>
        <taxon>Pterygota</taxon>
        <taxon>Neoptera</taxon>
        <taxon>Polyneoptera</taxon>
        <taxon>Phasmatodea</taxon>
        <taxon>Timematodea</taxon>
        <taxon>Timematoidea</taxon>
        <taxon>Timematidae</taxon>
        <taxon>Timema</taxon>
    </lineage>
</organism>
<dbReference type="AlphaFoldDB" id="A0A7R9F419"/>
<sequence>MANIPFIQEYAPVPYCNRLRFVKGALCLVVLILAVNEIPDLFSRAALCLLFTTHGGLTLVCLIHILAQIRGNPFSRLHMGIYLDVALILHFVSTLVVIITYHESDWQLPALMIVHVVLLLTAFPFYIRDMILLESTEKWDDDLRLPPTPDYHSAADLHIFPSYIVTFCLYLKADFTITLAHYGSSNVASKCDRRAASSSVLPPECEQPVASTRRCLESHLAHMPGDKVEQFYNVLTGAGRATTVGSAEVPIKDLIVPYLEFPYRRGNYVDKHKFKRKLTRIVGHSDQGVSIVWSAPSVKSIFSLCEAQYGLALIAAAFHPLQTAFHGHQTLQPSAVSCELSVSTKEVMELLLEKGKITGLIFHCFVMKTTEPRIAMRLLVRAVLLFQATREVRAAIKFEKSGEWGGKQWFKVLLHLSYRSCVSDICLRSPQLDKLILSITRRNPPLSVFFLLLPLYPLLFGTGKCSLFQHGKALE</sequence>
<name>A0A7R9F419_9NEOP</name>
<keyword evidence="1" id="KW-1133">Transmembrane helix</keyword>
<evidence type="ECO:0000313" key="2">
    <source>
        <dbReference type="EMBL" id="CAD7445450.1"/>
    </source>
</evidence>
<dbReference type="EMBL" id="OD567282">
    <property type="protein sequence ID" value="CAD7445450.1"/>
    <property type="molecule type" value="Genomic_DNA"/>
</dbReference>
<keyword evidence="1" id="KW-0812">Transmembrane</keyword>
<feature type="transmembrane region" description="Helical" evidence="1">
    <location>
        <begin position="108"/>
        <end position="127"/>
    </location>
</feature>
<proteinExistence type="predicted"/>
<gene>
    <name evidence="2" type="ORF">TBIB3V08_LOCUS7802</name>
</gene>
<evidence type="ECO:0000256" key="1">
    <source>
        <dbReference type="SAM" id="Phobius"/>
    </source>
</evidence>
<accession>A0A7R9F419</accession>
<feature type="transmembrane region" description="Helical" evidence="1">
    <location>
        <begin position="44"/>
        <end position="67"/>
    </location>
</feature>
<feature type="transmembrane region" description="Helical" evidence="1">
    <location>
        <begin position="79"/>
        <end position="102"/>
    </location>
</feature>